<evidence type="ECO:0000313" key="5">
    <source>
        <dbReference type="EMBL" id="MBO8440509.1"/>
    </source>
</evidence>
<comment type="similarity">
    <text evidence="1">Belongs to the Skp family.</text>
</comment>
<evidence type="ECO:0000256" key="1">
    <source>
        <dbReference type="ARBA" id="ARBA00009091"/>
    </source>
</evidence>
<dbReference type="GO" id="GO:0050821">
    <property type="term" value="P:protein stabilization"/>
    <property type="evidence" value="ECO:0007669"/>
    <property type="project" value="TreeGrafter"/>
</dbReference>
<proteinExistence type="inferred from homology"/>
<reference evidence="5" key="2">
    <citation type="journal article" date="2021" name="PeerJ">
        <title>Extensive microbial diversity within the chicken gut microbiome revealed by metagenomics and culture.</title>
        <authorList>
            <person name="Gilroy R."/>
            <person name="Ravi A."/>
            <person name="Getino M."/>
            <person name="Pursley I."/>
            <person name="Horton D.L."/>
            <person name="Alikhan N.F."/>
            <person name="Baker D."/>
            <person name="Gharbi K."/>
            <person name="Hall N."/>
            <person name="Watson M."/>
            <person name="Adriaenssens E.M."/>
            <person name="Foster-Nyarko E."/>
            <person name="Jarju S."/>
            <person name="Secka A."/>
            <person name="Antonio M."/>
            <person name="Oren A."/>
            <person name="Chaudhuri R.R."/>
            <person name="La Ragione R."/>
            <person name="Hildebrand F."/>
            <person name="Pallen M.J."/>
        </authorList>
    </citation>
    <scope>NUCLEOTIDE SEQUENCE</scope>
    <source>
        <strain evidence="5">3924</strain>
    </source>
</reference>
<evidence type="ECO:0000256" key="3">
    <source>
        <dbReference type="SAM" id="Coils"/>
    </source>
</evidence>
<feature type="coiled-coil region" evidence="3">
    <location>
        <begin position="69"/>
        <end position="139"/>
    </location>
</feature>
<dbReference type="Gene3D" id="3.30.910.20">
    <property type="entry name" value="Skp domain"/>
    <property type="match status" value="1"/>
</dbReference>
<accession>A0A940DKB7</accession>
<keyword evidence="3" id="KW-0175">Coiled coil</keyword>
<dbReference type="PROSITE" id="PS51257">
    <property type="entry name" value="PROKAR_LIPOPROTEIN"/>
    <property type="match status" value="1"/>
</dbReference>
<name>A0A940DKB7_9BACT</name>
<organism evidence="5 6">
    <name type="scientific">Candidatus Aphodosoma intestinipullorum</name>
    <dbReference type="NCBI Taxonomy" id="2840674"/>
    <lineage>
        <taxon>Bacteria</taxon>
        <taxon>Pseudomonadati</taxon>
        <taxon>Bacteroidota</taxon>
        <taxon>Bacteroidia</taxon>
        <taxon>Bacteroidales</taxon>
        <taxon>Candidatus Aphodosoma</taxon>
    </lineage>
</organism>
<dbReference type="Pfam" id="PF03938">
    <property type="entry name" value="OmpH"/>
    <property type="match status" value="1"/>
</dbReference>
<dbReference type="InterPro" id="IPR024930">
    <property type="entry name" value="Skp_dom_sf"/>
</dbReference>
<evidence type="ECO:0000313" key="6">
    <source>
        <dbReference type="Proteomes" id="UP000712007"/>
    </source>
</evidence>
<dbReference type="EMBL" id="JADIMV010000132">
    <property type="protein sequence ID" value="MBO8440509.1"/>
    <property type="molecule type" value="Genomic_DNA"/>
</dbReference>
<feature type="signal peptide" evidence="4">
    <location>
        <begin position="1"/>
        <end position="18"/>
    </location>
</feature>
<dbReference type="InterPro" id="IPR005632">
    <property type="entry name" value="Chaperone_Skp"/>
</dbReference>
<evidence type="ECO:0000256" key="2">
    <source>
        <dbReference type="ARBA" id="ARBA00022729"/>
    </source>
</evidence>
<gene>
    <name evidence="5" type="ORF">IAC51_07650</name>
</gene>
<dbReference type="PANTHER" id="PTHR35089">
    <property type="entry name" value="CHAPERONE PROTEIN SKP"/>
    <property type="match status" value="1"/>
</dbReference>
<evidence type="ECO:0000256" key="4">
    <source>
        <dbReference type="SAM" id="SignalP"/>
    </source>
</evidence>
<dbReference type="GO" id="GO:0051082">
    <property type="term" value="F:unfolded protein binding"/>
    <property type="evidence" value="ECO:0007669"/>
    <property type="project" value="InterPro"/>
</dbReference>
<dbReference type="SMART" id="SM00935">
    <property type="entry name" value="OmpH"/>
    <property type="match status" value="1"/>
</dbReference>
<dbReference type="SUPFAM" id="SSF111384">
    <property type="entry name" value="OmpH-like"/>
    <property type="match status" value="1"/>
</dbReference>
<reference evidence="5" key="1">
    <citation type="submission" date="2020-10" db="EMBL/GenBank/DDBJ databases">
        <authorList>
            <person name="Gilroy R."/>
        </authorList>
    </citation>
    <scope>NUCLEOTIDE SEQUENCE</scope>
    <source>
        <strain evidence="5">3924</strain>
    </source>
</reference>
<comment type="caution">
    <text evidence="5">The sequence shown here is derived from an EMBL/GenBank/DDBJ whole genome shotgun (WGS) entry which is preliminary data.</text>
</comment>
<sequence length="198" mass="22839">MKRTLLLFAMAALMFSCAENKGEKSAEPQNEPTAVHTYESGSILPIAVINYDTLMANYDLALEANEALIKKQEDVRLDLNQRMRQLENEAAEFQNKLENNAFLSRERAENEQRRILQKNQDLQALQEQKAIEIQNEQQKTGERLRDSLNSVLAEINRTGKYHLILTTNAFNENVLFAAPQYDITMEVVDMLNDRYNKK</sequence>
<dbReference type="Proteomes" id="UP000712007">
    <property type="component" value="Unassembled WGS sequence"/>
</dbReference>
<protein>
    <submittedName>
        <fullName evidence="5">OmpH family outer membrane protein</fullName>
    </submittedName>
</protein>
<dbReference type="PANTHER" id="PTHR35089:SF1">
    <property type="entry name" value="CHAPERONE PROTEIN SKP"/>
    <property type="match status" value="1"/>
</dbReference>
<keyword evidence="2 4" id="KW-0732">Signal</keyword>
<dbReference type="GO" id="GO:0005829">
    <property type="term" value="C:cytosol"/>
    <property type="evidence" value="ECO:0007669"/>
    <property type="project" value="TreeGrafter"/>
</dbReference>
<dbReference type="AlphaFoldDB" id="A0A940DKB7"/>
<feature type="chain" id="PRO_5037988718" evidence="4">
    <location>
        <begin position="19"/>
        <end position="198"/>
    </location>
</feature>